<dbReference type="HOGENOM" id="CLU_2018709_0_0_1"/>
<evidence type="ECO:0000313" key="3">
    <source>
        <dbReference type="Proteomes" id="UP000006591"/>
    </source>
</evidence>
<organism evidence="2">
    <name type="scientific">Oryza nivara</name>
    <name type="common">Indian wild rice</name>
    <name type="synonym">Oryza sativa f. spontanea</name>
    <dbReference type="NCBI Taxonomy" id="4536"/>
    <lineage>
        <taxon>Eukaryota</taxon>
        <taxon>Viridiplantae</taxon>
        <taxon>Streptophyta</taxon>
        <taxon>Embryophyta</taxon>
        <taxon>Tracheophyta</taxon>
        <taxon>Spermatophyta</taxon>
        <taxon>Magnoliopsida</taxon>
        <taxon>Liliopsida</taxon>
        <taxon>Poales</taxon>
        <taxon>Poaceae</taxon>
        <taxon>BOP clade</taxon>
        <taxon>Oryzoideae</taxon>
        <taxon>Oryzeae</taxon>
        <taxon>Oryzinae</taxon>
        <taxon>Oryza</taxon>
    </lineage>
</organism>
<evidence type="ECO:0000313" key="2">
    <source>
        <dbReference type="EnsemblPlants" id="ONIVA12G18880.1"/>
    </source>
</evidence>
<name>A0A0E0JCW1_ORYNI</name>
<keyword evidence="3" id="KW-1185">Reference proteome</keyword>
<dbReference type="EnsemblPlants" id="ONIVA12G18880.1">
    <property type="protein sequence ID" value="ONIVA12G18880.1"/>
    <property type="gene ID" value="ONIVA12G18880"/>
</dbReference>
<protein>
    <recommendedName>
        <fullName evidence="4">Glycine-rich protein</fullName>
    </recommendedName>
</protein>
<dbReference type="Gramene" id="ONIVA12G18880.1">
    <property type="protein sequence ID" value="ONIVA12G18880.1"/>
    <property type="gene ID" value="ONIVA12G18880"/>
</dbReference>
<keyword evidence="1" id="KW-0732">Signal</keyword>
<dbReference type="AlphaFoldDB" id="A0A0E0JCW1"/>
<dbReference type="STRING" id="4536.A0A0E0JCW1"/>
<evidence type="ECO:0008006" key="4">
    <source>
        <dbReference type="Google" id="ProtNLM"/>
    </source>
</evidence>
<proteinExistence type="predicted"/>
<reference evidence="2" key="2">
    <citation type="submission" date="2018-04" db="EMBL/GenBank/DDBJ databases">
        <title>OnivRS2 (Oryza nivara Reference Sequence Version 2).</title>
        <authorList>
            <person name="Zhang J."/>
            <person name="Kudrna D."/>
            <person name="Lee S."/>
            <person name="Talag J."/>
            <person name="Rajasekar S."/>
            <person name="Welchert J."/>
            <person name="Hsing Y.-I."/>
            <person name="Wing R.A."/>
        </authorList>
    </citation>
    <scope>NUCLEOTIDE SEQUENCE [LARGE SCALE GENOMIC DNA]</scope>
    <source>
        <strain evidence="2">SL10</strain>
    </source>
</reference>
<feature type="chain" id="PRO_5002363950" description="Glycine-rich protein" evidence="1">
    <location>
        <begin position="30"/>
        <end position="123"/>
    </location>
</feature>
<dbReference type="OMA" id="HAMAARD"/>
<feature type="signal peptide" evidence="1">
    <location>
        <begin position="1"/>
        <end position="29"/>
    </location>
</feature>
<sequence length="123" mass="11292">MARWCMSMMHIVLLLLVVALVLLNVSCEAARGMPAPQGATTMAKAMEAGGGGGLKDHKTFLPPVPGMGGGGVGGFAGMGGPLGGVIGGIGGVLGGSPAGLGGGLGGGSSGGLGGGAGGGCIHP</sequence>
<reference evidence="2" key="1">
    <citation type="submission" date="2015-04" db="UniProtKB">
        <authorList>
            <consortium name="EnsemblPlants"/>
        </authorList>
    </citation>
    <scope>IDENTIFICATION</scope>
    <source>
        <strain evidence="2">SL10</strain>
    </source>
</reference>
<accession>A0A0E0JCW1</accession>
<dbReference type="Proteomes" id="UP000006591">
    <property type="component" value="Chromosome 12"/>
</dbReference>
<evidence type="ECO:0000256" key="1">
    <source>
        <dbReference type="SAM" id="SignalP"/>
    </source>
</evidence>